<dbReference type="InParanoid" id="Q5JH00"/>
<dbReference type="PATRIC" id="fig|69014.16.peg.1352"/>
<dbReference type="eggNOG" id="arCOG07627">
    <property type="taxonomic scope" value="Archaea"/>
</dbReference>
<dbReference type="Proteomes" id="UP000000536">
    <property type="component" value="Chromosome"/>
</dbReference>
<evidence type="ECO:0000313" key="2">
    <source>
        <dbReference type="Proteomes" id="UP000000536"/>
    </source>
</evidence>
<sequence length="268" mass="30193">MRKILTTFLLAIIVVMSGCIGENAGLTKEKVLTAIQNIETARYNESFSMSMNIFDPNTNKTVNVTMSGSIAGVFNKSAGIEAGNMNLTTRMMGMDINMNWPYFTNGSDVYFNIDGKWYFVPSNNDLHNRARASLNVDYIEKLLREKNVTFKKLGDVYAFRVNVTFWEFVNATNQTTYLNEAWGPLSDNITVNTNAGWVEVHFRDDGTPTFIETYIDLTIIIPDEFLQEPVTIHETIHDSTVFSDINKPTNITIPEGIESAGDFEEVFG</sequence>
<evidence type="ECO:0000313" key="1">
    <source>
        <dbReference type="EMBL" id="BAD85579.1"/>
    </source>
</evidence>
<gene>
    <name evidence="1" type="ordered locus">TK1390</name>
</gene>
<dbReference type="EnsemblBacteria" id="BAD85579">
    <property type="protein sequence ID" value="BAD85579"/>
    <property type="gene ID" value="TK1390"/>
</dbReference>
<proteinExistence type="predicted"/>
<name>Q5JH00_THEKO</name>
<dbReference type="STRING" id="69014.TK1390"/>
<dbReference type="HOGENOM" id="CLU_1056108_0_0_2"/>
<dbReference type="PROSITE" id="PS51257">
    <property type="entry name" value="PROKAR_LIPOPROTEIN"/>
    <property type="match status" value="1"/>
</dbReference>
<dbReference type="EMBL" id="AP006878">
    <property type="protein sequence ID" value="BAD85579.1"/>
    <property type="molecule type" value="Genomic_DNA"/>
</dbReference>
<dbReference type="GeneID" id="78447910"/>
<keyword evidence="2" id="KW-1185">Reference proteome</keyword>
<dbReference type="KEGG" id="tko:TK1390"/>
<dbReference type="AlphaFoldDB" id="Q5JH00"/>
<reference evidence="1 2" key="1">
    <citation type="journal article" date="2005" name="Genome Res.">
        <title>Complete genome sequence of the hyperthermophilic archaeon Thermococcus kodakaraensis KOD1 and comparison with Pyrococcus genomes.</title>
        <authorList>
            <person name="Fukui T."/>
            <person name="Atomi H."/>
            <person name="Kanai T."/>
            <person name="Matsumi R."/>
            <person name="Fujiwara S."/>
            <person name="Imanaka T."/>
        </authorList>
    </citation>
    <scope>NUCLEOTIDE SEQUENCE [LARGE SCALE GENOMIC DNA]</scope>
    <source>
        <strain evidence="2">ATCC BAA-918 / JCM 12380 / KOD1</strain>
    </source>
</reference>
<dbReference type="RefSeq" id="WP_011250341.1">
    <property type="nucleotide sequence ID" value="NC_006624.1"/>
</dbReference>
<evidence type="ECO:0008006" key="3">
    <source>
        <dbReference type="Google" id="ProtNLM"/>
    </source>
</evidence>
<dbReference type="OrthoDB" id="101042at2157"/>
<protein>
    <recommendedName>
        <fullName evidence="3">Lipoprotein</fullName>
    </recommendedName>
</protein>
<organism evidence="1 2">
    <name type="scientific">Thermococcus kodakarensis (strain ATCC BAA-918 / JCM 12380 / KOD1)</name>
    <name type="common">Pyrococcus kodakaraensis (strain KOD1)</name>
    <dbReference type="NCBI Taxonomy" id="69014"/>
    <lineage>
        <taxon>Archaea</taxon>
        <taxon>Methanobacteriati</taxon>
        <taxon>Methanobacteriota</taxon>
        <taxon>Thermococci</taxon>
        <taxon>Thermococcales</taxon>
        <taxon>Thermococcaceae</taxon>
        <taxon>Thermococcus</taxon>
    </lineage>
</organism>
<accession>Q5JH00</accession>